<dbReference type="RefSeq" id="XP_030647756.1">
    <property type="nucleotide sequence ID" value="XM_030791896.1"/>
</dbReference>
<reference evidence="3" key="1">
    <citation type="submission" date="2025-08" db="UniProtKB">
        <authorList>
            <consortium name="RefSeq"/>
        </authorList>
    </citation>
    <scope>IDENTIFICATION</scope>
</reference>
<dbReference type="GeneID" id="115828002"/>
<evidence type="ECO:0000313" key="3">
    <source>
        <dbReference type="RefSeq" id="XP_030647756.1"/>
    </source>
</evidence>
<proteinExistence type="predicted"/>
<keyword evidence="2" id="KW-1185">Reference proteome</keyword>
<organism evidence="2 3">
    <name type="scientific">Chanos chanos</name>
    <name type="common">Milkfish</name>
    <name type="synonym">Mugil chanos</name>
    <dbReference type="NCBI Taxonomy" id="29144"/>
    <lineage>
        <taxon>Eukaryota</taxon>
        <taxon>Metazoa</taxon>
        <taxon>Chordata</taxon>
        <taxon>Craniata</taxon>
        <taxon>Vertebrata</taxon>
        <taxon>Euteleostomi</taxon>
        <taxon>Actinopterygii</taxon>
        <taxon>Neopterygii</taxon>
        <taxon>Teleostei</taxon>
        <taxon>Ostariophysi</taxon>
        <taxon>Gonorynchiformes</taxon>
        <taxon>Chanidae</taxon>
        <taxon>Chanos</taxon>
    </lineage>
</organism>
<dbReference type="AlphaFoldDB" id="A0A6J2WU44"/>
<dbReference type="PANTHER" id="PTHR35675">
    <property type="entry name" value="HYPOTHETICAL PROTEIN LOC100362216"/>
    <property type="match status" value="1"/>
</dbReference>
<evidence type="ECO:0000256" key="1">
    <source>
        <dbReference type="SAM" id="MobiDB-lite"/>
    </source>
</evidence>
<dbReference type="PANTHER" id="PTHR35675:SF1">
    <property type="entry name" value="RIKEN CDNA 2810459M11 GENE"/>
    <property type="match status" value="1"/>
</dbReference>
<protein>
    <submittedName>
        <fullName evidence="3">Uncharacterized protein LOC115828002 isoform X1</fullName>
    </submittedName>
</protein>
<sequence>MASSCPPESFKDHMLEEEEFQQILNRIGGKGKICLVVDTCKKDDNDASGRTTLQEFIVDMFQNGLTDISEPVTDNSKAGYGGNDVMDSLNCITKTGDQIQSFEQDRTPRHVEGKCLELSPIQDGKGKGRGRSKEEVNRTIRSSMNVGGKERAIDSALVIFIFKHEYVSCKRNHVCVKEILKDVRARIKRTGARPALLGLIHSDAENTETGESVGILEHFLRSVFQMQPPESIWVGLYIPRIADRMLTIKRETCKVVNFSLSTVNIKNKKGPFSCSLQCLPGLLRRQLGNESNATANNFQSGNSDSVEEGIPLKTKSLPL</sequence>
<gene>
    <name evidence="3" type="primary">LOC115828002</name>
</gene>
<feature type="region of interest" description="Disordered" evidence="1">
    <location>
        <begin position="293"/>
        <end position="319"/>
    </location>
</feature>
<evidence type="ECO:0000313" key="2">
    <source>
        <dbReference type="Proteomes" id="UP000504632"/>
    </source>
</evidence>
<dbReference type="InParanoid" id="A0A6J2WU44"/>
<dbReference type="OrthoDB" id="9908060at2759"/>
<dbReference type="Proteomes" id="UP000504632">
    <property type="component" value="Chromosome 14"/>
</dbReference>
<name>A0A6J2WU44_CHACN</name>
<accession>A0A6J2WU44</accession>
<feature type="compositionally biased region" description="Polar residues" evidence="1">
    <location>
        <begin position="293"/>
        <end position="304"/>
    </location>
</feature>